<proteinExistence type="predicted"/>
<sequence length="397" mass="44429">MQDADKSNGIVLCGVCKNAVNTLPVIRAAFEDLASKAGVPCWAVFYENNSDDGTDRELMKWASEAPDQVRVQCDKFTQEEELSRCVARTYDNRPCRMEQIAFARNKLLAMLSGNQGAKHCAPHPSSGNQGAKHCALHPSSGNQGAKHCAPHPSSGNQGSPARYVVMIDMDNPVPFPVNAVLNCIARDPDGFDALICNGLNPMGYMYDTYAYRDAQFPFGPEIMREAFWSGHHQFYVQTAMHNKTLLFMRQMKHNPALLPYIPVASGFNGLCIFRWEAIMGGMRPPYDPLGKSIDQPLNPLRYSAVPTPEMNAEYQAMNCIPPLAKNANTHLNGASAGIYLFPNDKDKNNEKDKGIFYFHNSGYNFPVVCEHVPFFAGMRARNRRRIYMCTDLVWNWI</sequence>
<organism evidence="1">
    <name type="scientific">viral metagenome</name>
    <dbReference type="NCBI Taxonomy" id="1070528"/>
    <lineage>
        <taxon>unclassified sequences</taxon>
        <taxon>metagenomes</taxon>
        <taxon>organismal metagenomes</taxon>
    </lineage>
</organism>
<accession>A0A6C0I5Y3</accession>
<evidence type="ECO:0000313" key="1">
    <source>
        <dbReference type="EMBL" id="QHT87777.1"/>
    </source>
</evidence>
<dbReference type="EMBL" id="MN740101">
    <property type="protein sequence ID" value="QHT87777.1"/>
    <property type="molecule type" value="Genomic_DNA"/>
</dbReference>
<reference evidence="1" key="1">
    <citation type="journal article" date="2020" name="Nature">
        <title>Giant virus diversity and host interactions through global metagenomics.</title>
        <authorList>
            <person name="Schulz F."/>
            <person name="Roux S."/>
            <person name="Paez-Espino D."/>
            <person name="Jungbluth S."/>
            <person name="Walsh D.A."/>
            <person name="Denef V.J."/>
            <person name="McMahon K.D."/>
            <person name="Konstantinidis K.T."/>
            <person name="Eloe-Fadrosh E.A."/>
            <person name="Kyrpides N.C."/>
            <person name="Woyke T."/>
        </authorList>
    </citation>
    <scope>NUCLEOTIDE SEQUENCE</scope>
    <source>
        <strain evidence="1">GVMAG-M-3300023184-191</strain>
    </source>
</reference>
<protein>
    <submittedName>
        <fullName evidence="1">Uncharacterized protein</fullName>
    </submittedName>
</protein>
<name>A0A6C0I5Y3_9ZZZZ</name>
<dbReference type="AlphaFoldDB" id="A0A6C0I5Y3"/>